<comment type="caution">
    <text evidence="3">The sequence shown here is derived from an EMBL/GenBank/DDBJ whole genome shotgun (WGS) entry which is preliminary data.</text>
</comment>
<feature type="domain" description="AB hydrolase-1" evidence="2">
    <location>
        <begin position="21"/>
        <end position="260"/>
    </location>
</feature>
<proteinExistence type="predicted"/>
<evidence type="ECO:0000259" key="2">
    <source>
        <dbReference type="Pfam" id="PF00561"/>
    </source>
</evidence>
<gene>
    <name evidence="3" type="ORF">GCM10009817_00840</name>
</gene>
<dbReference type="PRINTS" id="PR00111">
    <property type="entry name" value="ABHYDROLASE"/>
</dbReference>
<keyword evidence="1 3" id="KW-0378">Hydrolase</keyword>
<keyword evidence="4" id="KW-1185">Reference proteome</keyword>
<evidence type="ECO:0000313" key="4">
    <source>
        <dbReference type="Proteomes" id="UP001500013"/>
    </source>
</evidence>
<dbReference type="SUPFAM" id="SSF53474">
    <property type="entry name" value="alpha/beta-Hydrolases"/>
    <property type="match status" value="1"/>
</dbReference>
<organism evidence="3 4">
    <name type="scientific">Terrabacter lapilli</name>
    <dbReference type="NCBI Taxonomy" id="436231"/>
    <lineage>
        <taxon>Bacteria</taxon>
        <taxon>Bacillati</taxon>
        <taxon>Actinomycetota</taxon>
        <taxon>Actinomycetes</taxon>
        <taxon>Micrococcales</taxon>
        <taxon>Intrasporangiaceae</taxon>
        <taxon>Terrabacter</taxon>
    </lineage>
</organism>
<dbReference type="Pfam" id="PF00561">
    <property type="entry name" value="Abhydrolase_1"/>
    <property type="match status" value="1"/>
</dbReference>
<protein>
    <submittedName>
        <fullName evidence="3">Alpha/beta fold hydrolase</fullName>
    </submittedName>
</protein>
<accession>A0ABN2R7J4</accession>
<name>A0ABN2R7J4_9MICO</name>
<dbReference type="InterPro" id="IPR029058">
    <property type="entry name" value="AB_hydrolase_fold"/>
</dbReference>
<reference evidence="3 4" key="1">
    <citation type="journal article" date="2019" name="Int. J. Syst. Evol. Microbiol.">
        <title>The Global Catalogue of Microorganisms (GCM) 10K type strain sequencing project: providing services to taxonomists for standard genome sequencing and annotation.</title>
        <authorList>
            <consortium name="The Broad Institute Genomics Platform"/>
            <consortium name="The Broad Institute Genome Sequencing Center for Infectious Disease"/>
            <person name="Wu L."/>
            <person name="Ma J."/>
        </authorList>
    </citation>
    <scope>NUCLEOTIDE SEQUENCE [LARGE SCALE GENOMIC DNA]</scope>
    <source>
        <strain evidence="3 4">JCM 15628</strain>
    </source>
</reference>
<dbReference type="EMBL" id="BAAAPU010000001">
    <property type="protein sequence ID" value="GAA1964916.1"/>
    <property type="molecule type" value="Genomic_DNA"/>
</dbReference>
<dbReference type="Gene3D" id="3.40.50.1820">
    <property type="entry name" value="alpha/beta hydrolase"/>
    <property type="match status" value="1"/>
</dbReference>
<evidence type="ECO:0000313" key="3">
    <source>
        <dbReference type="EMBL" id="GAA1964916.1"/>
    </source>
</evidence>
<dbReference type="PANTHER" id="PTHR46118">
    <property type="entry name" value="PROTEIN ABHD11"/>
    <property type="match status" value="1"/>
</dbReference>
<dbReference type="GO" id="GO:0016787">
    <property type="term" value="F:hydrolase activity"/>
    <property type="evidence" value="ECO:0007669"/>
    <property type="project" value="UniProtKB-KW"/>
</dbReference>
<dbReference type="PANTHER" id="PTHR46118:SF4">
    <property type="entry name" value="PROTEIN ABHD11"/>
    <property type="match status" value="1"/>
</dbReference>
<evidence type="ECO:0000256" key="1">
    <source>
        <dbReference type="ARBA" id="ARBA00022801"/>
    </source>
</evidence>
<dbReference type="Proteomes" id="UP001500013">
    <property type="component" value="Unassembled WGS sequence"/>
</dbReference>
<sequence length="276" mass="30322">MTSAPDQALLNTLSVGTAGPRIAFLHGLFGQGRNWNQIAKAVAGPEGTDARCLLVDLPDHGRSPWSEQFSLDAYADAVAATLRGAAEGEPWAVVGHSLGGKVAMVLALRHPELVERLVVVDIAPKGYGNLERFEGYIREMQALPLEELTSRADAEARFAEPDPGVKAFLLQNLRREGQAWRWQVNLDLVARDAARGAGSRIADWPEALDELPAYDGPVLWIAGGDSRYIQREDGERMRRHFPRTRLFTIKGAGHWVHTDAPTIIVTALRRFLHSPA</sequence>
<dbReference type="RefSeq" id="WP_344057300.1">
    <property type="nucleotide sequence ID" value="NZ_BAAAPU010000001.1"/>
</dbReference>
<dbReference type="InterPro" id="IPR000073">
    <property type="entry name" value="AB_hydrolase_1"/>
</dbReference>